<dbReference type="GO" id="GO:0046872">
    <property type="term" value="F:metal ion binding"/>
    <property type="evidence" value="ECO:0007669"/>
    <property type="project" value="UniProtKB-KW"/>
</dbReference>
<keyword evidence="4" id="KW-0479">Metal-binding</keyword>
<dbReference type="Proteomes" id="UP000448877">
    <property type="component" value="Unassembled WGS sequence"/>
</dbReference>
<evidence type="ECO:0000256" key="3">
    <source>
        <dbReference type="ARBA" id="ARBA00022695"/>
    </source>
</evidence>
<evidence type="ECO:0000313" key="9">
    <source>
        <dbReference type="EMBL" id="ALJ58227.1"/>
    </source>
</evidence>
<dbReference type="Gene3D" id="3.30.460.10">
    <property type="entry name" value="Beta Polymerase, domain 2"/>
    <property type="match status" value="1"/>
</dbReference>
<feature type="domain" description="Polymerase beta nucleotidyltransferase" evidence="8">
    <location>
        <begin position="16"/>
        <end position="93"/>
    </location>
</feature>
<keyword evidence="3" id="KW-0548">Nucleotidyltransferase</keyword>
<keyword evidence="7" id="KW-0460">Magnesium</keyword>
<evidence type="ECO:0000313" key="18">
    <source>
        <dbReference type="Proteomes" id="UP000325055"/>
    </source>
</evidence>
<dbReference type="PATRIC" id="fig|246787.4.peg.996"/>
<reference evidence="18 19" key="3">
    <citation type="journal article" date="2019" name="Nat. Med.">
        <title>A library of human gut bacterial isolates paired with longitudinal multiomics data enables mechanistic microbiome research.</title>
        <authorList>
            <person name="Poyet M."/>
            <person name="Groussin M."/>
            <person name="Gibbons S.M."/>
            <person name="Avila-Pacheco J."/>
            <person name="Jiang X."/>
            <person name="Kearney S.M."/>
            <person name="Perrotta A.R."/>
            <person name="Berdy B."/>
            <person name="Zhao S."/>
            <person name="Lieberman T.D."/>
            <person name="Swanson P.K."/>
            <person name="Smith M."/>
            <person name="Roesemann S."/>
            <person name="Alexander J.E."/>
            <person name="Rich S.A."/>
            <person name="Livny J."/>
            <person name="Vlamakis H."/>
            <person name="Clish C."/>
            <person name="Bullock K."/>
            <person name="Deik A."/>
            <person name="Scott J."/>
            <person name="Pierce K.A."/>
            <person name="Xavier R.J."/>
            <person name="Alm E.J."/>
        </authorList>
    </citation>
    <scope>NUCLEOTIDE SEQUENCE [LARGE SCALE GENOMIC DNA]</scope>
    <source>
        <strain evidence="11 19">BIOML-A6</strain>
        <strain evidence="10 18">BIOML-A7</strain>
        <strain evidence="12 20">BIOML-A8</strain>
    </source>
</reference>
<dbReference type="AlphaFoldDB" id="A0A0N7IES6"/>
<dbReference type="EMBL" id="VVYW01000014">
    <property type="protein sequence ID" value="KAA5406705.1"/>
    <property type="molecule type" value="Genomic_DNA"/>
</dbReference>
<evidence type="ECO:0000256" key="7">
    <source>
        <dbReference type="ARBA" id="ARBA00022842"/>
    </source>
</evidence>
<dbReference type="GeneID" id="66307701"/>
<dbReference type="CDD" id="cd05403">
    <property type="entry name" value="NT_KNTase_like"/>
    <property type="match status" value="1"/>
</dbReference>
<dbReference type="GO" id="GO:0005524">
    <property type="term" value="F:ATP binding"/>
    <property type="evidence" value="ECO:0007669"/>
    <property type="project" value="UniProtKB-KW"/>
</dbReference>
<keyword evidence="6" id="KW-0067">ATP-binding</keyword>
<evidence type="ECO:0000313" key="11">
    <source>
        <dbReference type="EMBL" id="KAA5412128.1"/>
    </source>
</evidence>
<evidence type="ECO:0000313" key="19">
    <source>
        <dbReference type="Proteomes" id="UP000448877"/>
    </source>
</evidence>
<dbReference type="InterPro" id="IPR052038">
    <property type="entry name" value="Type-VII_TA_antitoxin"/>
</dbReference>
<dbReference type="Pfam" id="PF18765">
    <property type="entry name" value="Polbeta"/>
    <property type="match status" value="1"/>
</dbReference>
<dbReference type="RefSeq" id="WP_007217715.1">
    <property type="nucleotide sequence ID" value="NZ_CP072251.1"/>
</dbReference>
<evidence type="ECO:0000313" key="12">
    <source>
        <dbReference type="EMBL" id="KAA5418542.1"/>
    </source>
</evidence>
<keyword evidence="5" id="KW-0547">Nucleotide-binding</keyword>
<reference evidence="13" key="4">
    <citation type="submission" date="2023-03" db="EMBL/GenBank/DDBJ databases">
        <title>DFI Biobank Strains.</title>
        <authorList>
            <person name="Mostad J."/>
            <person name="Paddock L."/>
            <person name="Medina S."/>
            <person name="Waligurski E."/>
            <person name="Barat B."/>
            <person name="Smith R."/>
            <person name="Burgo V."/>
            <person name="Metcalfe C."/>
            <person name="Woodson C."/>
            <person name="Sundararajan A."/>
            <person name="Ramaswamy R."/>
            <person name="Lin H."/>
            <person name="Pamer E.G."/>
        </authorList>
    </citation>
    <scope>NUCLEOTIDE SEQUENCE</scope>
    <source>
        <strain evidence="13">DFI.9.5</strain>
    </source>
</reference>
<dbReference type="Proteomes" id="UP000061809">
    <property type="component" value="Chromosome"/>
</dbReference>
<dbReference type="EMBL" id="VVYX01000014">
    <property type="protein sequence ID" value="KAA5418542.1"/>
    <property type="molecule type" value="Genomic_DNA"/>
</dbReference>
<evidence type="ECO:0000313" key="14">
    <source>
        <dbReference type="EMBL" id="MDT4510955.1"/>
    </source>
</evidence>
<name>A0A0N7IES6_9BACE</name>
<dbReference type="SUPFAM" id="SSF81301">
    <property type="entry name" value="Nucleotidyltransferase"/>
    <property type="match status" value="1"/>
</dbReference>
<dbReference type="EMBL" id="CP012801">
    <property type="protein sequence ID" value="ALJ58227.1"/>
    <property type="molecule type" value="Genomic_DNA"/>
</dbReference>
<dbReference type="EMBL" id="JARFID010000009">
    <property type="protein sequence ID" value="MDE8694807.1"/>
    <property type="molecule type" value="Genomic_DNA"/>
</dbReference>
<reference evidence="14" key="5">
    <citation type="submission" date="2023-08" db="EMBL/GenBank/DDBJ databases">
        <title>Reintroducing virulent viruses to syntetic microbiomes.</title>
        <authorList>
            <person name="Wilde J."/>
            <person name="Boyes R."/>
            <person name="Robinson A.V."/>
            <person name="Daisley B.A."/>
            <person name="Allen-Vercoe E."/>
        </authorList>
    </citation>
    <scope>NUCLEOTIDE SEQUENCE</scope>
    <source>
        <strain evidence="14">225I_12FAA</strain>
    </source>
</reference>
<dbReference type="STRING" id="246787.BcellWH2_00965"/>
<dbReference type="Proteomes" id="UP000325055">
    <property type="component" value="Unassembled WGS sequence"/>
</dbReference>
<evidence type="ECO:0000256" key="2">
    <source>
        <dbReference type="ARBA" id="ARBA00022679"/>
    </source>
</evidence>
<dbReference type="KEGG" id="bcel:BcellWH2_00965"/>
<accession>A0A0N7IES6</accession>
<evidence type="ECO:0000313" key="13">
    <source>
        <dbReference type="EMBL" id="MDE8694807.1"/>
    </source>
</evidence>
<dbReference type="Proteomes" id="UP001221924">
    <property type="component" value="Unassembled WGS sequence"/>
</dbReference>
<keyword evidence="2 9" id="KW-0808">Transferase</keyword>
<dbReference type="Proteomes" id="UP001266995">
    <property type="component" value="Unassembled WGS sequence"/>
</dbReference>
<dbReference type="EMBL" id="JAVSNH010000001">
    <property type="protein sequence ID" value="MDT4510955.1"/>
    <property type="molecule type" value="Genomic_DNA"/>
</dbReference>
<comment type="cofactor">
    <cofactor evidence="1">
        <name>Mg(2+)</name>
        <dbReference type="ChEBI" id="CHEBI:18420"/>
    </cofactor>
</comment>
<dbReference type="PANTHER" id="PTHR33571">
    <property type="entry name" value="SSL8005 PROTEIN"/>
    <property type="match status" value="1"/>
</dbReference>
<dbReference type="Proteomes" id="UP000482653">
    <property type="component" value="Unassembled WGS sequence"/>
</dbReference>
<sequence>MKTTNEILAILHEFKQTTADKYGIESLALVGSAARGEQRENSDIDVCVKLRKTTFRAYMTIKEELEHLFHTKVDLITLHENMRQMFRHNLEQDAIYV</sequence>
<evidence type="ECO:0000313" key="15">
    <source>
        <dbReference type="EMBL" id="RGS36816.1"/>
    </source>
</evidence>
<evidence type="ECO:0000256" key="1">
    <source>
        <dbReference type="ARBA" id="ARBA00001946"/>
    </source>
</evidence>
<gene>
    <name evidence="9" type="ORF">BcellWH2_00965</name>
    <name evidence="15" type="ORF">DWX97_11700</name>
    <name evidence="11" type="ORF">F2Y81_26850</name>
    <name evidence="10" type="ORF">F2Y86_17085</name>
    <name evidence="12" type="ORF">F2Y87_13405</name>
    <name evidence="13" type="ORF">PZH42_11910</name>
    <name evidence="14" type="ORF">RO785_08150</name>
</gene>
<organism evidence="9 16">
    <name type="scientific">Bacteroides cellulosilyticus</name>
    <dbReference type="NCBI Taxonomy" id="246787"/>
    <lineage>
        <taxon>Bacteria</taxon>
        <taxon>Pseudomonadati</taxon>
        <taxon>Bacteroidota</taxon>
        <taxon>Bacteroidia</taxon>
        <taxon>Bacteroidales</taxon>
        <taxon>Bacteroidaceae</taxon>
        <taxon>Bacteroides</taxon>
    </lineage>
</organism>
<evidence type="ECO:0000313" key="16">
    <source>
        <dbReference type="Proteomes" id="UP000061809"/>
    </source>
</evidence>
<dbReference type="Proteomes" id="UP000283341">
    <property type="component" value="Unassembled WGS sequence"/>
</dbReference>
<reference evidence="9 16" key="1">
    <citation type="journal article" date="2015" name="Science">
        <title>Genetic determinants of in vivo fitness and diet responsiveness in multiple human gut Bacteroides.</title>
        <authorList>
            <person name="Wu M."/>
            <person name="McNulty N.P."/>
            <person name="Rodionov D.A."/>
            <person name="Khoroshkin M.S."/>
            <person name="Griffin N.W."/>
            <person name="Cheng J."/>
            <person name="Latreille P."/>
            <person name="Kerstetter R.A."/>
            <person name="Terrapon N."/>
            <person name="Henrissat B."/>
            <person name="Osterman A.L."/>
            <person name="Gordon J.I."/>
        </authorList>
    </citation>
    <scope>NUCLEOTIDE SEQUENCE [LARGE SCALE GENOMIC DNA]</scope>
    <source>
        <strain evidence="9 16">WH2</strain>
    </source>
</reference>
<dbReference type="eggNOG" id="COG1669">
    <property type="taxonomic scope" value="Bacteria"/>
</dbReference>
<evidence type="ECO:0000256" key="4">
    <source>
        <dbReference type="ARBA" id="ARBA00022723"/>
    </source>
</evidence>
<evidence type="ECO:0000313" key="20">
    <source>
        <dbReference type="Proteomes" id="UP000482653"/>
    </source>
</evidence>
<dbReference type="PANTHER" id="PTHR33571:SF14">
    <property type="entry name" value="PROTEIN ADENYLYLTRANSFERASE MJ0435-RELATED"/>
    <property type="match status" value="1"/>
</dbReference>
<evidence type="ECO:0000256" key="6">
    <source>
        <dbReference type="ARBA" id="ARBA00022840"/>
    </source>
</evidence>
<protein>
    <submittedName>
        <fullName evidence="9 15">Nucleotidyltransferase</fullName>
    </submittedName>
    <submittedName>
        <fullName evidence="10">Nucleotidyltransferase family protein</fullName>
    </submittedName>
</protein>
<dbReference type="EMBL" id="QRVJ01000008">
    <property type="protein sequence ID" value="RGS36816.1"/>
    <property type="molecule type" value="Genomic_DNA"/>
</dbReference>
<dbReference type="InterPro" id="IPR041633">
    <property type="entry name" value="Polbeta"/>
</dbReference>
<evidence type="ECO:0000259" key="8">
    <source>
        <dbReference type="Pfam" id="PF18765"/>
    </source>
</evidence>
<evidence type="ECO:0000313" key="10">
    <source>
        <dbReference type="EMBL" id="KAA5406705.1"/>
    </source>
</evidence>
<proteinExistence type="predicted"/>
<evidence type="ECO:0000313" key="17">
    <source>
        <dbReference type="Proteomes" id="UP000283341"/>
    </source>
</evidence>
<dbReference type="EMBL" id="VVYV01000081">
    <property type="protein sequence ID" value="KAA5412128.1"/>
    <property type="molecule type" value="Genomic_DNA"/>
</dbReference>
<reference evidence="15 17" key="2">
    <citation type="submission" date="2018-08" db="EMBL/GenBank/DDBJ databases">
        <title>A genome reference for cultivated species of the human gut microbiota.</title>
        <authorList>
            <person name="Zou Y."/>
            <person name="Xue W."/>
            <person name="Luo G."/>
        </authorList>
    </citation>
    <scope>NUCLEOTIDE SEQUENCE [LARGE SCALE GENOMIC DNA]</scope>
    <source>
        <strain evidence="15 17">AF22-3AC</strain>
    </source>
</reference>
<dbReference type="InterPro" id="IPR043519">
    <property type="entry name" value="NT_sf"/>
</dbReference>
<evidence type="ECO:0000256" key="5">
    <source>
        <dbReference type="ARBA" id="ARBA00022741"/>
    </source>
</evidence>
<dbReference type="GO" id="GO:0016779">
    <property type="term" value="F:nucleotidyltransferase activity"/>
    <property type="evidence" value="ECO:0007669"/>
    <property type="project" value="UniProtKB-KW"/>
</dbReference>